<gene>
    <name evidence="1" type="ORF">EVAR_26074_1</name>
</gene>
<reference evidence="1 2" key="1">
    <citation type="journal article" date="2019" name="Commun. Biol.">
        <title>The bagworm genome reveals a unique fibroin gene that provides high tensile strength.</title>
        <authorList>
            <person name="Kono N."/>
            <person name="Nakamura H."/>
            <person name="Ohtoshi R."/>
            <person name="Tomita M."/>
            <person name="Numata K."/>
            <person name="Arakawa K."/>
        </authorList>
    </citation>
    <scope>NUCLEOTIDE SEQUENCE [LARGE SCALE GENOMIC DNA]</scope>
</reference>
<comment type="caution">
    <text evidence="1">The sequence shown here is derived from an EMBL/GenBank/DDBJ whole genome shotgun (WGS) entry which is preliminary data.</text>
</comment>
<dbReference type="AlphaFoldDB" id="A0A4C1VQP5"/>
<dbReference type="Proteomes" id="UP000299102">
    <property type="component" value="Unassembled WGS sequence"/>
</dbReference>
<evidence type="ECO:0000313" key="2">
    <source>
        <dbReference type="Proteomes" id="UP000299102"/>
    </source>
</evidence>
<accession>A0A4C1VQP5</accession>
<keyword evidence="2" id="KW-1185">Reference proteome</keyword>
<dbReference type="EMBL" id="BGZK01000390">
    <property type="protein sequence ID" value="GBP40993.1"/>
    <property type="molecule type" value="Genomic_DNA"/>
</dbReference>
<protein>
    <submittedName>
        <fullName evidence="1">Uncharacterized protein</fullName>
    </submittedName>
</protein>
<organism evidence="1 2">
    <name type="scientific">Eumeta variegata</name>
    <name type="common">Bagworm moth</name>
    <name type="synonym">Eumeta japonica</name>
    <dbReference type="NCBI Taxonomy" id="151549"/>
    <lineage>
        <taxon>Eukaryota</taxon>
        <taxon>Metazoa</taxon>
        <taxon>Ecdysozoa</taxon>
        <taxon>Arthropoda</taxon>
        <taxon>Hexapoda</taxon>
        <taxon>Insecta</taxon>
        <taxon>Pterygota</taxon>
        <taxon>Neoptera</taxon>
        <taxon>Endopterygota</taxon>
        <taxon>Lepidoptera</taxon>
        <taxon>Glossata</taxon>
        <taxon>Ditrysia</taxon>
        <taxon>Tineoidea</taxon>
        <taxon>Psychidae</taxon>
        <taxon>Oiketicinae</taxon>
        <taxon>Eumeta</taxon>
    </lineage>
</organism>
<proteinExistence type="predicted"/>
<name>A0A4C1VQP5_EUMVA</name>
<sequence length="134" mass="15358">MDEMSTYIMQFLQNPQVFKLRTTGIRFESNALYTCAVQHTKLCRSKLPANDAMRRFSTPGPFFLLSHFLILRHYAAFLTNFTSAKLQRNRTTATDGTLVQYNTRNSAVVKLVTKASQWLEIGTRGKKKEESESV</sequence>
<evidence type="ECO:0000313" key="1">
    <source>
        <dbReference type="EMBL" id="GBP40993.1"/>
    </source>
</evidence>